<organism evidence="5 6">
    <name type="scientific">Pseudahrensia aquimaris</name>
    <dbReference type="NCBI Taxonomy" id="744461"/>
    <lineage>
        <taxon>Bacteria</taxon>
        <taxon>Pseudomonadati</taxon>
        <taxon>Pseudomonadota</taxon>
        <taxon>Alphaproteobacteria</taxon>
        <taxon>Hyphomicrobiales</taxon>
        <taxon>Ahrensiaceae</taxon>
        <taxon>Pseudahrensia</taxon>
    </lineage>
</organism>
<proteinExistence type="predicted"/>
<evidence type="ECO:0000256" key="1">
    <source>
        <dbReference type="ARBA" id="ARBA00022679"/>
    </source>
</evidence>
<dbReference type="EMBL" id="JBHTJV010000009">
    <property type="protein sequence ID" value="MFD0916898.1"/>
    <property type="molecule type" value="Genomic_DNA"/>
</dbReference>
<sequence>MPQTFPIDEAFLLAAGLGTRMKPITDTIPKPLVQVAGVTLLDHALNALDKGGVNHTVVNVHYLADQIEAHCAKRTAPRITISDERAELLDSGGGVVNGLNHFASDTIFVLNADSFWVDNSRSNLTMLRDTWDPERMDMLMLLAERESAIGFDGPGDFFQNDAGQLTRRGEAETAPFAYAGAFIVKTELFDGIAEPAFSLNRQFDDALSRGRLFGQVLDGLWLHVGTPDAIPEAEAAIARTQAA</sequence>
<evidence type="ECO:0000313" key="6">
    <source>
        <dbReference type="Proteomes" id="UP001597101"/>
    </source>
</evidence>
<protein>
    <submittedName>
        <fullName evidence="5">Nucleotidyltransferase family protein</fullName>
    </submittedName>
</protein>
<keyword evidence="6" id="KW-1185">Reference proteome</keyword>
<reference evidence="6" key="1">
    <citation type="journal article" date="2019" name="Int. J. Syst. Evol. Microbiol.">
        <title>The Global Catalogue of Microorganisms (GCM) 10K type strain sequencing project: providing services to taxonomists for standard genome sequencing and annotation.</title>
        <authorList>
            <consortium name="The Broad Institute Genomics Platform"/>
            <consortium name="The Broad Institute Genome Sequencing Center for Infectious Disease"/>
            <person name="Wu L."/>
            <person name="Ma J."/>
        </authorList>
    </citation>
    <scope>NUCLEOTIDE SEQUENCE [LARGE SCALE GENOMIC DNA]</scope>
    <source>
        <strain evidence="6">CCUG 60023</strain>
    </source>
</reference>
<dbReference type="Proteomes" id="UP001597101">
    <property type="component" value="Unassembled WGS sequence"/>
</dbReference>
<dbReference type="Gene3D" id="3.90.550.10">
    <property type="entry name" value="Spore Coat Polysaccharide Biosynthesis Protein SpsA, Chain A"/>
    <property type="match status" value="1"/>
</dbReference>
<dbReference type="RefSeq" id="WP_377212743.1">
    <property type="nucleotide sequence ID" value="NZ_JBHTJV010000009.1"/>
</dbReference>
<keyword evidence="2" id="KW-0548">Nucleotidyltransferase</keyword>
<gene>
    <name evidence="5" type="ORF">ACFQ14_10815</name>
</gene>
<dbReference type="PANTHER" id="PTHR43584:SF8">
    <property type="entry name" value="N-ACETYLMURAMATE ALPHA-1-PHOSPHATE URIDYLYLTRANSFERASE"/>
    <property type="match status" value="1"/>
</dbReference>
<dbReference type="InterPro" id="IPR025877">
    <property type="entry name" value="MobA-like_NTP_Trfase"/>
</dbReference>
<evidence type="ECO:0000313" key="5">
    <source>
        <dbReference type="EMBL" id="MFD0916898.1"/>
    </source>
</evidence>
<dbReference type="InterPro" id="IPR029044">
    <property type="entry name" value="Nucleotide-diphossugar_trans"/>
</dbReference>
<comment type="caution">
    <text evidence="5">The sequence shown here is derived from an EMBL/GenBank/DDBJ whole genome shotgun (WGS) entry which is preliminary data.</text>
</comment>
<feature type="domain" description="MobA-like NTP transferase" evidence="4">
    <location>
        <begin position="10"/>
        <end position="118"/>
    </location>
</feature>
<dbReference type="PANTHER" id="PTHR43584">
    <property type="entry name" value="NUCLEOTIDYL TRANSFERASE"/>
    <property type="match status" value="1"/>
</dbReference>
<dbReference type="InterPro" id="IPR050065">
    <property type="entry name" value="GlmU-like"/>
</dbReference>
<keyword evidence="3" id="KW-0460">Magnesium</keyword>
<dbReference type="CDD" id="cd06422">
    <property type="entry name" value="NTP_transferase_like_1"/>
    <property type="match status" value="1"/>
</dbReference>
<keyword evidence="1" id="KW-0808">Transferase</keyword>
<evidence type="ECO:0000256" key="2">
    <source>
        <dbReference type="ARBA" id="ARBA00022695"/>
    </source>
</evidence>
<name>A0ABW3FGQ8_9HYPH</name>
<dbReference type="Pfam" id="PF12804">
    <property type="entry name" value="NTP_transf_3"/>
    <property type="match status" value="1"/>
</dbReference>
<evidence type="ECO:0000259" key="4">
    <source>
        <dbReference type="Pfam" id="PF12804"/>
    </source>
</evidence>
<accession>A0ABW3FGQ8</accession>
<evidence type="ECO:0000256" key="3">
    <source>
        <dbReference type="ARBA" id="ARBA00022842"/>
    </source>
</evidence>
<dbReference type="SUPFAM" id="SSF53448">
    <property type="entry name" value="Nucleotide-diphospho-sugar transferases"/>
    <property type="match status" value="1"/>
</dbReference>